<organism evidence="2 3">
    <name type="scientific">Chitinophaga pollutisoli</name>
    <dbReference type="NCBI Taxonomy" id="3133966"/>
    <lineage>
        <taxon>Bacteria</taxon>
        <taxon>Pseudomonadati</taxon>
        <taxon>Bacteroidota</taxon>
        <taxon>Chitinophagia</taxon>
        <taxon>Chitinophagales</taxon>
        <taxon>Chitinophagaceae</taxon>
        <taxon>Chitinophaga</taxon>
    </lineage>
</organism>
<proteinExistence type="predicted"/>
<protein>
    <recommendedName>
        <fullName evidence="4">Carbohydrate binding module (Family 6)</fullName>
    </recommendedName>
</protein>
<dbReference type="RefSeq" id="WP_341837275.1">
    <property type="nucleotide sequence ID" value="NZ_CP149822.1"/>
</dbReference>
<evidence type="ECO:0008006" key="4">
    <source>
        <dbReference type="Google" id="ProtNLM"/>
    </source>
</evidence>
<reference evidence="3" key="1">
    <citation type="submission" date="2024-03" db="EMBL/GenBank/DDBJ databases">
        <title>Chitinophaga horti sp. nov., isolated from garden soil.</title>
        <authorList>
            <person name="Lee D.S."/>
            <person name="Han D.M."/>
            <person name="Baek J.H."/>
            <person name="Choi D.G."/>
            <person name="Jeon J.H."/>
            <person name="Jeon C.O."/>
        </authorList>
    </citation>
    <scope>NUCLEOTIDE SEQUENCE [LARGE SCALE GENOMIC DNA]</scope>
    <source>
        <strain evidence="3">GPA1</strain>
    </source>
</reference>
<sequence length="144" mass="15925">MKPLAILVTAAMLCCLSMQASGQGVLRTPASDTMKYQMKQGAYLGFRQVNLSMGEIGFEVVISSNFKGKSAPRLEFRIDQPRGKRSKKLGSIKIPDTADTTFNIKLTGQLRHAFGIHDLFLVAKGEGEFEISGFSFIHNYFAEK</sequence>
<evidence type="ECO:0000256" key="1">
    <source>
        <dbReference type="SAM" id="SignalP"/>
    </source>
</evidence>
<accession>A0ABZ2YRM6</accession>
<name>A0ABZ2YRM6_9BACT</name>
<dbReference type="Proteomes" id="UP001485459">
    <property type="component" value="Chromosome"/>
</dbReference>
<evidence type="ECO:0000313" key="2">
    <source>
        <dbReference type="EMBL" id="WZN42441.1"/>
    </source>
</evidence>
<keyword evidence="3" id="KW-1185">Reference proteome</keyword>
<gene>
    <name evidence="2" type="ORF">WJU16_05265</name>
</gene>
<dbReference type="InterPro" id="IPR008979">
    <property type="entry name" value="Galactose-bd-like_sf"/>
</dbReference>
<dbReference type="Gene3D" id="2.60.120.260">
    <property type="entry name" value="Galactose-binding domain-like"/>
    <property type="match status" value="1"/>
</dbReference>
<feature type="chain" id="PRO_5046646080" description="Carbohydrate binding module (Family 6)" evidence="1">
    <location>
        <begin position="21"/>
        <end position="144"/>
    </location>
</feature>
<keyword evidence="1" id="KW-0732">Signal</keyword>
<evidence type="ECO:0000313" key="3">
    <source>
        <dbReference type="Proteomes" id="UP001485459"/>
    </source>
</evidence>
<dbReference type="CDD" id="cd04084">
    <property type="entry name" value="CBM6_xylanase-like"/>
    <property type="match status" value="1"/>
</dbReference>
<feature type="signal peptide" evidence="1">
    <location>
        <begin position="1"/>
        <end position="20"/>
    </location>
</feature>
<dbReference type="SUPFAM" id="SSF49785">
    <property type="entry name" value="Galactose-binding domain-like"/>
    <property type="match status" value="1"/>
</dbReference>
<dbReference type="EMBL" id="CP149822">
    <property type="protein sequence ID" value="WZN42441.1"/>
    <property type="molecule type" value="Genomic_DNA"/>
</dbReference>